<feature type="signal peptide" evidence="1">
    <location>
        <begin position="1"/>
        <end position="24"/>
    </location>
</feature>
<evidence type="ECO:0000313" key="2">
    <source>
        <dbReference type="EMBL" id="MXU86736.1"/>
    </source>
</evidence>
<accession>A0A6B0UED1</accession>
<feature type="chain" id="PRO_5025444977" evidence="1">
    <location>
        <begin position="25"/>
        <end position="92"/>
    </location>
</feature>
<protein>
    <submittedName>
        <fullName evidence="2">Putative secreted protein</fullName>
    </submittedName>
</protein>
<proteinExistence type="predicted"/>
<name>A0A6B0UED1_IXORI</name>
<reference evidence="2" key="1">
    <citation type="submission" date="2019-12" db="EMBL/GenBank/DDBJ databases">
        <title>An insight into the sialome of adult female Ixodes ricinus ticks feeding for 6 days.</title>
        <authorList>
            <person name="Perner J."/>
            <person name="Ribeiro J.M.C."/>
        </authorList>
    </citation>
    <scope>NUCLEOTIDE SEQUENCE</scope>
    <source>
        <strain evidence="2">Semi-engorged</strain>
        <tissue evidence="2">Salivary glands</tissue>
    </source>
</reference>
<organism evidence="2">
    <name type="scientific">Ixodes ricinus</name>
    <name type="common">Common tick</name>
    <name type="synonym">Acarus ricinus</name>
    <dbReference type="NCBI Taxonomy" id="34613"/>
    <lineage>
        <taxon>Eukaryota</taxon>
        <taxon>Metazoa</taxon>
        <taxon>Ecdysozoa</taxon>
        <taxon>Arthropoda</taxon>
        <taxon>Chelicerata</taxon>
        <taxon>Arachnida</taxon>
        <taxon>Acari</taxon>
        <taxon>Parasitiformes</taxon>
        <taxon>Ixodida</taxon>
        <taxon>Ixodoidea</taxon>
        <taxon>Ixodidae</taxon>
        <taxon>Ixodinae</taxon>
        <taxon>Ixodes</taxon>
    </lineage>
</organism>
<dbReference type="AlphaFoldDB" id="A0A6B0UED1"/>
<evidence type="ECO:0000256" key="1">
    <source>
        <dbReference type="SAM" id="SignalP"/>
    </source>
</evidence>
<dbReference type="EMBL" id="GIFC01004653">
    <property type="protein sequence ID" value="MXU86736.1"/>
    <property type="molecule type" value="Transcribed_RNA"/>
</dbReference>
<sequence length="92" mass="10980">MGIRRLISWLRWTVWVFLWDPWETKSGAIFRDWSATGQFRKLKYIYFFNEFCILHRFVSRVKRLMVPSSRKSGVTRNRLGCPGCPLPRPSQG</sequence>
<keyword evidence="1" id="KW-0732">Signal</keyword>